<name>A0A2S5TI39_9GAMM</name>
<dbReference type="Proteomes" id="UP000238220">
    <property type="component" value="Unassembled WGS sequence"/>
</dbReference>
<accession>A0A2S5TI39</accession>
<dbReference type="RefSeq" id="WP_104229792.1">
    <property type="nucleotide sequence ID" value="NZ_PSNW01000003.1"/>
</dbReference>
<evidence type="ECO:0000313" key="2">
    <source>
        <dbReference type="Proteomes" id="UP000238220"/>
    </source>
</evidence>
<reference evidence="1 2" key="1">
    <citation type="submission" date="2018-02" db="EMBL/GenBank/DDBJ databases">
        <title>Genome sequencing of Solimonas sp. HR-BB.</title>
        <authorList>
            <person name="Lee Y."/>
            <person name="Jeon C.O."/>
        </authorList>
    </citation>
    <scope>NUCLEOTIDE SEQUENCE [LARGE SCALE GENOMIC DNA]</scope>
    <source>
        <strain evidence="1 2">HR-BB</strain>
    </source>
</reference>
<proteinExistence type="predicted"/>
<sequence length="62" mass="6609">MRTRAPQHRIPLPLTLMSRPRRSRSKGLAAATGLAALLLAASFYAQEPARSGQAAAPLLATR</sequence>
<comment type="caution">
    <text evidence="1">The sequence shown here is derived from an EMBL/GenBank/DDBJ whole genome shotgun (WGS) entry which is preliminary data.</text>
</comment>
<evidence type="ECO:0000313" key="1">
    <source>
        <dbReference type="EMBL" id="PPE74635.1"/>
    </source>
</evidence>
<dbReference type="AlphaFoldDB" id="A0A2S5TI39"/>
<dbReference type="EMBL" id="PSNW01000003">
    <property type="protein sequence ID" value="PPE74635.1"/>
    <property type="molecule type" value="Genomic_DNA"/>
</dbReference>
<keyword evidence="2" id="KW-1185">Reference proteome</keyword>
<gene>
    <name evidence="1" type="ORF">C3942_07685</name>
</gene>
<protein>
    <submittedName>
        <fullName evidence="1">Uncharacterized protein</fullName>
    </submittedName>
</protein>
<organism evidence="1 2">
    <name type="scientific">Solimonas fluminis</name>
    <dbReference type="NCBI Taxonomy" id="2086571"/>
    <lineage>
        <taxon>Bacteria</taxon>
        <taxon>Pseudomonadati</taxon>
        <taxon>Pseudomonadota</taxon>
        <taxon>Gammaproteobacteria</taxon>
        <taxon>Nevskiales</taxon>
        <taxon>Nevskiaceae</taxon>
        <taxon>Solimonas</taxon>
    </lineage>
</organism>